<feature type="region of interest" description="Disordered" evidence="3">
    <location>
        <begin position="562"/>
        <end position="680"/>
    </location>
</feature>
<dbReference type="AlphaFoldDB" id="A0A7R9IFJ5"/>
<evidence type="ECO:0000256" key="2">
    <source>
        <dbReference type="ARBA" id="ARBA00022801"/>
    </source>
</evidence>
<dbReference type="GO" id="GO:0006309">
    <property type="term" value="P:apoptotic DNA fragmentation"/>
    <property type="evidence" value="ECO:0007669"/>
    <property type="project" value="TreeGrafter"/>
</dbReference>
<accession>A0A7R9IFJ5</accession>
<evidence type="ECO:0000256" key="3">
    <source>
        <dbReference type="SAM" id="MobiDB-lite"/>
    </source>
</evidence>
<evidence type="ECO:0000313" key="5">
    <source>
        <dbReference type="EMBL" id="CAD7457310.1"/>
    </source>
</evidence>
<keyword evidence="4" id="KW-0732">Signal</keyword>
<protein>
    <recommendedName>
        <fullName evidence="6">Plancitoxin-1</fullName>
    </recommendedName>
</protein>
<evidence type="ECO:0000256" key="1">
    <source>
        <dbReference type="ARBA" id="ARBA00007527"/>
    </source>
</evidence>
<comment type="similarity">
    <text evidence="1">Belongs to the DNase II family.</text>
</comment>
<dbReference type="EMBL" id="OE001656">
    <property type="protein sequence ID" value="CAD7457310.1"/>
    <property type="molecule type" value="Genomic_DNA"/>
</dbReference>
<dbReference type="CDD" id="cd09120">
    <property type="entry name" value="PLDc_DNaseII_1"/>
    <property type="match status" value="1"/>
</dbReference>
<feature type="compositionally biased region" description="Polar residues" evidence="3">
    <location>
        <begin position="627"/>
        <end position="650"/>
    </location>
</feature>
<feature type="region of interest" description="Disordered" evidence="3">
    <location>
        <begin position="704"/>
        <end position="723"/>
    </location>
</feature>
<feature type="signal peptide" evidence="4">
    <location>
        <begin position="1"/>
        <end position="27"/>
    </location>
</feature>
<feature type="region of interest" description="Disordered" evidence="3">
    <location>
        <begin position="436"/>
        <end position="490"/>
    </location>
</feature>
<name>A0A7R9IFJ5_9NEOP</name>
<evidence type="ECO:0000256" key="4">
    <source>
        <dbReference type="SAM" id="SignalP"/>
    </source>
</evidence>
<keyword evidence="2" id="KW-0378">Hydrolase</keyword>
<feature type="compositionally biased region" description="Polar residues" evidence="3">
    <location>
        <begin position="562"/>
        <end position="619"/>
    </location>
</feature>
<feature type="chain" id="PRO_5030889777" description="Plancitoxin-1" evidence="4">
    <location>
        <begin position="28"/>
        <end position="780"/>
    </location>
</feature>
<proteinExistence type="inferred from homology"/>
<dbReference type="InterPro" id="IPR004947">
    <property type="entry name" value="DNase_II"/>
</dbReference>
<dbReference type="PANTHER" id="PTHR10858">
    <property type="entry name" value="DEOXYRIBONUCLEASE II"/>
    <property type="match status" value="1"/>
</dbReference>
<dbReference type="GO" id="GO:0004531">
    <property type="term" value="F:deoxyribonuclease II activity"/>
    <property type="evidence" value="ECO:0007669"/>
    <property type="project" value="InterPro"/>
</dbReference>
<sequence length="780" mass="85868">MRQDCVTMETHLLLLLIVVIIIVAVNCKLQCFDEDNTPVDWFVVYKLPRIKKSDNKLIQTGHAYTYISSKNVSSGWKLSTRSINDTASIAGQTLKSLYDNGTKQDPGTLWILYNDQPPNGGVEIELGHTKGVVMSQSDGGFWLIHSVPHYPPSPNKSTQNSYSYPHTGLHYGQSLMCISLDVKQLDTVGIQLIYNEPEIYSVNTLGVLRNLFPNLMAAANNTRVQSAPWFHQAQINSLQGTKFSSFAKASHFHKDLYADWVAATLETDLVVESWTNGVGPLPSECSKQFKVENIESVNVKVAAANFSSHLDHSKWALSVDNHTKSWVCVGDINRMEGHSSIYLAGSHTARHLIDTDDIFRLVGAQGPGIEFCSNSQLGMADKSDDSENLGEKLKNGEDNDNVFHYGGMPNEHIEAYKNDDVKIPAKSNIDTTAKQNDTVKTSAKSNIDTTGKQNDTLKTSAKSNIDTTAKQNDSVKTSAKSNIDTTAKQNNTVKTSAKSNMNTTAKQNDTVKTSAKSNIDTIGKQNDTLKTSAKSNIDTTAKQNNTVKTSDKANIDTTAKQNDTIKTSDKSNMNTTAKQNDTVKTSAKSNIDATAKQNGTVETSAKSNIDTTAKQNDTVKTSDKSNIDTTAKQNDSSQLKAKSVANNPERSNALKEKQVSDTEKTLKLTDSHDNKDKSMENVPVITSETKIEQGSNISNLKKNQVTETEKQNHNTPVSDEPKKTANCSLKEYLDYSMGFPRRRGGDSHALTAMVSGFFSRCWSRVSFFDESQVVNYKKWT</sequence>
<organism evidence="5">
    <name type="scientific">Timema tahoe</name>
    <dbReference type="NCBI Taxonomy" id="61484"/>
    <lineage>
        <taxon>Eukaryota</taxon>
        <taxon>Metazoa</taxon>
        <taxon>Ecdysozoa</taxon>
        <taxon>Arthropoda</taxon>
        <taxon>Hexapoda</taxon>
        <taxon>Insecta</taxon>
        <taxon>Pterygota</taxon>
        <taxon>Neoptera</taxon>
        <taxon>Polyneoptera</taxon>
        <taxon>Phasmatodea</taxon>
        <taxon>Timematodea</taxon>
        <taxon>Timematoidea</taxon>
        <taxon>Timematidae</taxon>
        <taxon>Timema</taxon>
    </lineage>
</organism>
<feature type="compositionally biased region" description="Basic and acidic residues" evidence="3">
    <location>
        <begin position="652"/>
        <end position="679"/>
    </location>
</feature>
<dbReference type="PANTHER" id="PTHR10858:SF23">
    <property type="entry name" value="DEOXYRIBONUCLEASE II"/>
    <property type="match status" value="1"/>
</dbReference>
<gene>
    <name evidence="5" type="ORF">TTEB3V08_LOCUS5312</name>
</gene>
<evidence type="ECO:0008006" key="6">
    <source>
        <dbReference type="Google" id="ProtNLM"/>
    </source>
</evidence>
<dbReference type="Pfam" id="PF03265">
    <property type="entry name" value="DNase_II"/>
    <property type="match status" value="1"/>
</dbReference>
<reference evidence="5" key="1">
    <citation type="submission" date="2020-11" db="EMBL/GenBank/DDBJ databases">
        <authorList>
            <person name="Tran Van P."/>
        </authorList>
    </citation>
    <scope>NUCLEOTIDE SEQUENCE</scope>
</reference>